<feature type="transmembrane region" description="Helical" evidence="1">
    <location>
        <begin position="6"/>
        <end position="39"/>
    </location>
</feature>
<sequence>MLQLAVIYVPFLQVAFSTVPLGIEAWGIAILAGGSLFVIEETRKALFPRLFTLGKWKPLQKTTT</sequence>
<gene>
    <name evidence="3" type="ORF">S12H4_27138</name>
</gene>
<keyword evidence="1" id="KW-0812">Transmembrane</keyword>
<name>X1U5K1_9ZZZZ</name>
<comment type="caution">
    <text evidence="3">The sequence shown here is derived from an EMBL/GenBank/DDBJ whole genome shotgun (WGS) entry which is preliminary data.</text>
</comment>
<keyword evidence="1" id="KW-1133">Transmembrane helix</keyword>
<dbReference type="EMBL" id="BARW01015466">
    <property type="protein sequence ID" value="GAI95100.1"/>
    <property type="molecule type" value="Genomic_DNA"/>
</dbReference>
<keyword evidence="1" id="KW-0472">Membrane</keyword>
<organism evidence="3">
    <name type="scientific">marine sediment metagenome</name>
    <dbReference type="NCBI Taxonomy" id="412755"/>
    <lineage>
        <taxon>unclassified sequences</taxon>
        <taxon>metagenomes</taxon>
        <taxon>ecological metagenomes</taxon>
    </lineage>
</organism>
<proteinExistence type="predicted"/>
<dbReference type="InterPro" id="IPR006068">
    <property type="entry name" value="ATPase_P-typ_cation-transptr_C"/>
</dbReference>
<evidence type="ECO:0000259" key="2">
    <source>
        <dbReference type="Pfam" id="PF00689"/>
    </source>
</evidence>
<dbReference type="Pfam" id="PF00689">
    <property type="entry name" value="Cation_ATPase_C"/>
    <property type="match status" value="1"/>
</dbReference>
<dbReference type="Gene3D" id="1.20.1110.10">
    <property type="entry name" value="Calcium-transporting ATPase, transmembrane domain"/>
    <property type="match status" value="1"/>
</dbReference>
<feature type="domain" description="Cation-transporting P-type ATPase C-terminal" evidence="2">
    <location>
        <begin position="2"/>
        <end position="46"/>
    </location>
</feature>
<dbReference type="InterPro" id="IPR023298">
    <property type="entry name" value="ATPase_P-typ_TM_dom_sf"/>
</dbReference>
<reference evidence="3" key="1">
    <citation type="journal article" date="2014" name="Front. Microbiol.">
        <title>High frequency of phylogenetically diverse reductive dehalogenase-homologous genes in deep subseafloor sedimentary metagenomes.</title>
        <authorList>
            <person name="Kawai M."/>
            <person name="Futagami T."/>
            <person name="Toyoda A."/>
            <person name="Takaki Y."/>
            <person name="Nishi S."/>
            <person name="Hori S."/>
            <person name="Arai W."/>
            <person name="Tsubouchi T."/>
            <person name="Morono Y."/>
            <person name="Uchiyama I."/>
            <person name="Ito T."/>
            <person name="Fujiyama A."/>
            <person name="Inagaki F."/>
            <person name="Takami H."/>
        </authorList>
    </citation>
    <scope>NUCLEOTIDE SEQUENCE</scope>
    <source>
        <strain evidence="3">Expedition CK06-06</strain>
    </source>
</reference>
<dbReference type="AlphaFoldDB" id="X1U5K1"/>
<evidence type="ECO:0000256" key="1">
    <source>
        <dbReference type="SAM" id="Phobius"/>
    </source>
</evidence>
<accession>X1U5K1</accession>
<dbReference type="SUPFAM" id="SSF81665">
    <property type="entry name" value="Calcium ATPase, transmembrane domain M"/>
    <property type="match status" value="1"/>
</dbReference>
<evidence type="ECO:0000313" key="3">
    <source>
        <dbReference type="EMBL" id="GAI95100.1"/>
    </source>
</evidence>
<protein>
    <recommendedName>
        <fullName evidence="2">Cation-transporting P-type ATPase C-terminal domain-containing protein</fullName>
    </recommendedName>
</protein>